<dbReference type="PANTHER" id="PTHR33840">
    <property type="match status" value="1"/>
</dbReference>
<accession>A0A3A2ZXR2</accession>
<name>A0A3A2ZXR2_9EURO</name>
<dbReference type="EMBL" id="MVGC01000202">
    <property type="protein sequence ID" value="RJE21841.1"/>
    <property type="molecule type" value="Genomic_DNA"/>
</dbReference>
<comment type="caution">
    <text evidence="2">The sequence shown here is derived from an EMBL/GenBank/DDBJ whole genome shotgun (WGS) entry which is preliminary data.</text>
</comment>
<evidence type="ECO:0000313" key="2">
    <source>
        <dbReference type="EMBL" id="RJE21841.1"/>
    </source>
</evidence>
<dbReference type="STRING" id="2070753.A0A3A2ZXR2"/>
<dbReference type="AlphaFoldDB" id="A0A3A2ZXR2"/>
<organism evidence="2 3">
    <name type="scientific">Aspergillus sclerotialis</name>
    <dbReference type="NCBI Taxonomy" id="2070753"/>
    <lineage>
        <taxon>Eukaryota</taxon>
        <taxon>Fungi</taxon>
        <taxon>Dikarya</taxon>
        <taxon>Ascomycota</taxon>
        <taxon>Pezizomycotina</taxon>
        <taxon>Eurotiomycetes</taxon>
        <taxon>Eurotiomycetidae</taxon>
        <taxon>Eurotiales</taxon>
        <taxon>Aspergillaceae</taxon>
        <taxon>Aspergillus</taxon>
        <taxon>Aspergillus subgen. Polypaecilum</taxon>
    </lineage>
</organism>
<proteinExistence type="predicted"/>
<protein>
    <recommendedName>
        <fullName evidence="1">T6SS Phospholipase effector Tle1-like catalytic domain-containing protein</fullName>
    </recommendedName>
</protein>
<dbReference type="OrthoDB" id="3162439at2759"/>
<sequence length="435" mass="49834">MSDTSSNIGSDHPPRELVLCFDGTGNTFKADGTESNILKIFRMLDRTKEGRFCYYQPGIGTDITPTSFANFSIRPESKAWIRKAFDLALATSFDRHVISGYRFLAKRWRPGAKIYLFGFSRGAYTARFLNEMLDNVGLLGADNEELIPFVWEAFTEWKFAPKSHKKERASAYKCLQIARETMCRPIGEVHFLGLFDTVNSVAEFHTRSDLRPMPTIMRHALSIDERRIKFQPVLFEPSFSASPKECKGVDVEEVYFAGDHSDVGGGWTPEPNEVWPTSHIPLMWMVQEAVNAGLTFDNKKLMELGCKRPTHDDIAIWSLEAARTAEIHDSLSFNDGGLFDTFFWRLLEYFPFKRPKIGPDGDITMTRWHTRGMRRPIPQGAKIHGSVIHRLRTDPTYRPFNLGLGRKPTGRGEDRDIGKWVCIEDDGMRRYWVQE</sequence>
<evidence type="ECO:0000259" key="1">
    <source>
        <dbReference type="Pfam" id="PF09994"/>
    </source>
</evidence>
<feature type="domain" description="T6SS Phospholipase effector Tle1-like catalytic" evidence="1">
    <location>
        <begin position="15"/>
        <end position="288"/>
    </location>
</feature>
<keyword evidence="3" id="KW-1185">Reference proteome</keyword>
<gene>
    <name evidence="2" type="ORF">PHISCL_05825</name>
</gene>
<dbReference type="Pfam" id="PF09994">
    <property type="entry name" value="T6SS_Tle1-like_cat"/>
    <property type="match status" value="1"/>
</dbReference>
<dbReference type="Proteomes" id="UP000266188">
    <property type="component" value="Unassembled WGS sequence"/>
</dbReference>
<evidence type="ECO:0000313" key="3">
    <source>
        <dbReference type="Proteomes" id="UP000266188"/>
    </source>
</evidence>
<reference evidence="3" key="1">
    <citation type="submission" date="2017-02" db="EMBL/GenBank/DDBJ databases">
        <authorList>
            <person name="Tafer H."/>
            <person name="Lopandic K."/>
        </authorList>
    </citation>
    <scope>NUCLEOTIDE SEQUENCE [LARGE SCALE GENOMIC DNA]</scope>
    <source>
        <strain evidence="3">CBS 366.77</strain>
    </source>
</reference>
<dbReference type="InterPro" id="IPR018712">
    <property type="entry name" value="Tle1-like_cat"/>
</dbReference>
<dbReference type="PANTHER" id="PTHR33840:SF2">
    <property type="entry name" value="TLE1 PHOSPHOLIPASE DOMAIN-CONTAINING PROTEIN"/>
    <property type="match status" value="1"/>
</dbReference>